<evidence type="ECO:0000313" key="1">
    <source>
        <dbReference type="EMBL" id="AES69612.1"/>
    </source>
</evidence>
<evidence type="ECO:0000313" key="2">
    <source>
        <dbReference type="EnsemblPlants" id="AES69612"/>
    </source>
</evidence>
<reference evidence="1 3" key="2">
    <citation type="journal article" date="2014" name="BMC Genomics">
        <title>An improved genome release (version Mt4.0) for the model legume Medicago truncatula.</title>
        <authorList>
            <person name="Tang H."/>
            <person name="Krishnakumar V."/>
            <person name="Bidwell S."/>
            <person name="Rosen B."/>
            <person name="Chan A."/>
            <person name="Zhou S."/>
            <person name="Gentzbittel L."/>
            <person name="Childs K.L."/>
            <person name="Yandell M."/>
            <person name="Gundlach H."/>
            <person name="Mayer K.F."/>
            <person name="Schwartz D.C."/>
            <person name="Town C.D."/>
        </authorList>
    </citation>
    <scope>GENOME REANNOTATION</scope>
    <source>
        <strain evidence="2 3">cv. Jemalong A17</strain>
    </source>
</reference>
<dbReference type="PANTHER" id="PTHR31721:SF1">
    <property type="entry name" value="OS07G0656700 PROTEIN"/>
    <property type="match status" value="1"/>
</dbReference>
<dbReference type="GO" id="GO:0009941">
    <property type="term" value="C:chloroplast envelope"/>
    <property type="evidence" value="ECO:0000318"/>
    <property type="project" value="GO_Central"/>
</dbReference>
<dbReference type="STRING" id="3880.G7IWZ6"/>
<dbReference type="EnsemblPlants" id="AES69612">
    <property type="protein sequence ID" value="AES69612"/>
    <property type="gene ID" value="MTR_3g032170"/>
</dbReference>
<gene>
    <name evidence="1" type="ordered locus">MTR_3g032170</name>
</gene>
<evidence type="ECO:0000313" key="3">
    <source>
        <dbReference type="Proteomes" id="UP000002051"/>
    </source>
</evidence>
<proteinExistence type="predicted"/>
<reference evidence="2" key="3">
    <citation type="submission" date="2015-04" db="UniProtKB">
        <authorList>
            <consortium name="EnsemblPlants"/>
        </authorList>
    </citation>
    <scope>IDENTIFICATION</scope>
    <source>
        <strain evidence="2">cv. Jemalong A17</strain>
    </source>
</reference>
<dbReference type="PaxDb" id="3880-AES69612"/>
<dbReference type="AlphaFoldDB" id="G7IWZ6"/>
<protein>
    <submittedName>
        <fullName evidence="1 2">Uncharacterized protein</fullName>
    </submittedName>
</protein>
<accession>G7IWZ6</accession>
<dbReference type="Proteomes" id="UP000002051">
    <property type="component" value="Chromosome 3"/>
</dbReference>
<dbReference type="EMBL" id="CM001219">
    <property type="protein sequence ID" value="AES69612.1"/>
    <property type="molecule type" value="Genomic_DNA"/>
</dbReference>
<organism evidence="1 3">
    <name type="scientific">Medicago truncatula</name>
    <name type="common">Barrel medic</name>
    <name type="synonym">Medicago tribuloides</name>
    <dbReference type="NCBI Taxonomy" id="3880"/>
    <lineage>
        <taxon>Eukaryota</taxon>
        <taxon>Viridiplantae</taxon>
        <taxon>Streptophyta</taxon>
        <taxon>Embryophyta</taxon>
        <taxon>Tracheophyta</taxon>
        <taxon>Spermatophyta</taxon>
        <taxon>Magnoliopsida</taxon>
        <taxon>eudicotyledons</taxon>
        <taxon>Gunneridae</taxon>
        <taxon>Pentapetalae</taxon>
        <taxon>rosids</taxon>
        <taxon>fabids</taxon>
        <taxon>Fabales</taxon>
        <taxon>Fabaceae</taxon>
        <taxon>Papilionoideae</taxon>
        <taxon>50 kb inversion clade</taxon>
        <taxon>NPAAA clade</taxon>
        <taxon>Hologalegina</taxon>
        <taxon>IRL clade</taxon>
        <taxon>Trifolieae</taxon>
        <taxon>Medicago</taxon>
    </lineage>
</organism>
<keyword evidence="3" id="KW-1185">Reference proteome</keyword>
<name>G7IWZ6_MEDTR</name>
<dbReference type="HOGENOM" id="CLU_2323926_0_0_1"/>
<sequence>MSLHRGTKFPVSSQKSCFNHRGAMLLHRAYKVYWSSCVKGVHSGKMVLPQVDAIDVYLECVYMYGLFISNAPHDMSPSVDRSLFGMFALGYGRDPPLTL</sequence>
<dbReference type="PANTHER" id="PTHR31721">
    <property type="entry name" value="OS06G0710300 PROTEIN"/>
    <property type="match status" value="1"/>
</dbReference>
<reference evidence="1 3" key="1">
    <citation type="journal article" date="2011" name="Nature">
        <title>The Medicago genome provides insight into the evolution of rhizobial symbioses.</title>
        <authorList>
            <person name="Young N.D."/>
            <person name="Debelle F."/>
            <person name="Oldroyd G.E."/>
            <person name="Geurts R."/>
            <person name="Cannon S.B."/>
            <person name="Udvardi M.K."/>
            <person name="Benedito V.A."/>
            <person name="Mayer K.F."/>
            <person name="Gouzy J."/>
            <person name="Schoof H."/>
            <person name="Van de Peer Y."/>
            <person name="Proost S."/>
            <person name="Cook D.R."/>
            <person name="Meyers B.C."/>
            <person name="Spannagl M."/>
            <person name="Cheung F."/>
            <person name="De Mita S."/>
            <person name="Krishnakumar V."/>
            <person name="Gundlach H."/>
            <person name="Zhou S."/>
            <person name="Mudge J."/>
            <person name="Bharti A.K."/>
            <person name="Murray J.D."/>
            <person name="Naoumkina M.A."/>
            <person name="Rosen B."/>
            <person name="Silverstein K.A."/>
            <person name="Tang H."/>
            <person name="Rombauts S."/>
            <person name="Zhao P.X."/>
            <person name="Zhou P."/>
            <person name="Barbe V."/>
            <person name="Bardou P."/>
            <person name="Bechner M."/>
            <person name="Bellec A."/>
            <person name="Berger A."/>
            <person name="Berges H."/>
            <person name="Bidwell S."/>
            <person name="Bisseling T."/>
            <person name="Choisne N."/>
            <person name="Couloux A."/>
            <person name="Denny R."/>
            <person name="Deshpande S."/>
            <person name="Dai X."/>
            <person name="Doyle J.J."/>
            <person name="Dudez A.M."/>
            <person name="Farmer A.D."/>
            <person name="Fouteau S."/>
            <person name="Franken C."/>
            <person name="Gibelin C."/>
            <person name="Gish J."/>
            <person name="Goldstein S."/>
            <person name="Gonzalez A.J."/>
            <person name="Green P.J."/>
            <person name="Hallab A."/>
            <person name="Hartog M."/>
            <person name="Hua A."/>
            <person name="Humphray S.J."/>
            <person name="Jeong D.H."/>
            <person name="Jing Y."/>
            <person name="Jocker A."/>
            <person name="Kenton S.M."/>
            <person name="Kim D.J."/>
            <person name="Klee K."/>
            <person name="Lai H."/>
            <person name="Lang C."/>
            <person name="Lin S."/>
            <person name="Macmil S.L."/>
            <person name="Magdelenat G."/>
            <person name="Matthews L."/>
            <person name="McCorrison J."/>
            <person name="Monaghan E.L."/>
            <person name="Mun J.H."/>
            <person name="Najar F.Z."/>
            <person name="Nicholson C."/>
            <person name="Noirot C."/>
            <person name="O'Bleness M."/>
            <person name="Paule C.R."/>
            <person name="Poulain J."/>
            <person name="Prion F."/>
            <person name="Qin B."/>
            <person name="Qu C."/>
            <person name="Retzel E.F."/>
            <person name="Riddle C."/>
            <person name="Sallet E."/>
            <person name="Samain S."/>
            <person name="Samson N."/>
            <person name="Sanders I."/>
            <person name="Saurat O."/>
            <person name="Scarpelli C."/>
            <person name="Schiex T."/>
            <person name="Segurens B."/>
            <person name="Severin A.J."/>
            <person name="Sherrier D.J."/>
            <person name="Shi R."/>
            <person name="Sims S."/>
            <person name="Singer S.R."/>
            <person name="Sinharoy S."/>
            <person name="Sterck L."/>
            <person name="Viollet A."/>
            <person name="Wang B.B."/>
            <person name="Wang K."/>
            <person name="Wang M."/>
            <person name="Wang X."/>
            <person name="Warfsmann J."/>
            <person name="Weissenbach J."/>
            <person name="White D.D."/>
            <person name="White J.D."/>
            <person name="Wiley G.B."/>
            <person name="Wincker P."/>
            <person name="Xing Y."/>
            <person name="Yang L."/>
            <person name="Yao Z."/>
            <person name="Ying F."/>
            <person name="Zhai J."/>
            <person name="Zhou L."/>
            <person name="Zuber A."/>
            <person name="Denarie J."/>
            <person name="Dixon R.A."/>
            <person name="May G.D."/>
            <person name="Schwartz D.C."/>
            <person name="Rogers J."/>
            <person name="Quetier F."/>
            <person name="Town C.D."/>
            <person name="Roe B.A."/>
        </authorList>
    </citation>
    <scope>NUCLEOTIDE SEQUENCE [LARGE SCALE GENOMIC DNA]</scope>
    <source>
        <strain evidence="1">A17</strain>
        <strain evidence="2 3">cv. Jemalong A17</strain>
    </source>
</reference>